<name>A0A3Q2FFI3_CYPVA</name>
<evidence type="ECO:0000259" key="3">
    <source>
        <dbReference type="Pfam" id="PF01562"/>
    </source>
</evidence>
<evidence type="ECO:0000256" key="2">
    <source>
        <dbReference type="SAM" id="SignalP"/>
    </source>
</evidence>
<dbReference type="Pfam" id="PF01562">
    <property type="entry name" value="Pep_M12B_propep"/>
    <property type="match status" value="1"/>
</dbReference>
<sequence length="260" mass="29083">MDLLALLIWTVPIPLAGCSHLKLLSTFLTWNLIKTLHICCTHASLSVTASYSSSHIHGLNHDYVFVTPVEVDSDGVYLTHDVTRRSRRSRRSLSPSLHYQLSAFGQDMQLDLLPSSVVGPGFTVQKLSSDGIATVTGDEEIHHCLYQGFIRNLSASSAAISTCSGLAGLIRVSNEEYLIAPLPQHLASRHNYSSPDGHHPHVVYKRSAEHIVHGRFSNPASSSPSQNPYLYHQHRPQRHHDYQHGKLQRQHFCGRRKQCM</sequence>
<keyword evidence="1" id="KW-1015">Disulfide bond</keyword>
<evidence type="ECO:0000313" key="5">
    <source>
        <dbReference type="Proteomes" id="UP000265020"/>
    </source>
</evidence>
<feature type="signal peptide" evidence="2">
    <location>
        <begin position="1"/>
        <end position="18"/>
    </location>
</feature>
<accession>A0A3Q2FFI3</accession>
<dbReference type="AlphaFoldDB" id="A0A3Q2FFI3"/>
<reference evidence="4" key="2">
    <citation type="submission" date="2025-09" db="UniProtKB">
        <authorList>
            <consortium name="Ensembl"/>
        </authorList>
    </citation>
    <scope>IDENTIFICATION</scope>
</reference>
<dbReference type="InterPro" id="IPR002870">
    <property type="entry name" value="Peptidase_M12B_N"/>
</dbReference>
<dbReference type="PANTHER" id="PTHR11905:SF256">
    <property type="entry name" value="PEPTIDASE M12B DOMAIN-CONTAINING PROTEIN"/>
    <property type="match status" value="1"/>
</dbReference>
<evidence type="ECO:0000256" key="1">
    <source>
        <dbReference type="ARBA" id="ARBA00023157"/>
    </source>
</evidence>
<reference evidence="4" key="1">
    <citation type="submission" date="2025-08" db="UniProtKB">
        <authorList>
            <consortium name="Ensembl"/>
        </authorList>
    </citation>
    <scope>IDENTIFICATION</scope>
</reference>
<keyword evidence="5" id="KW-1185">Reference proteome</keyword>
<evidence type="ECO:0000313" key="4">
    <source>
        <dbReference type="Ensembl" id="ENSCVAP00000002285.1"/>
    </source>
</evidence>
<dbReference type="Proteomes" id="UP000265020">
    <property type="component" value="Unassembled WGS sequence"/>
</dbReference>
<proteinExistence type="predicted"/>
<protein>
    <submittedName>
        <fullName evidence="4">ADAM metallopeptidase with thrombospondin type 1 motif, 18</fullName>
    </submittedName>
</protein>
<feature type="domain" description="Peptidase M12B propeptide" evidence="3">
    <location>
        <begin position="65"/>
        <end position="151"/>
    </location>
</feature>
<keyword evidence="2" id="KW-0732">Signal</keyword>
<dbReference type="Ensembl" id="ENSCVAT00000011977.1">
    <property type="protein sequence ID" value="ENSCVAP00000002285.1"/>
    <property type="gene ID" value="ENSCVAG00000003402.1"/>
</dbReference>
<organism evidence="4 5">
    <name type="scientific">Cyprinodon variegatus</name>
    <name type="common">Sheepshead minnow</name>
    <dbReference type="NCBI Taxonomy" id="28743"/>
    <lineage>
        <taxon>Eukaryota</taxon>
        <taxon>Metazoa</taxon>
        <taxon>Chordata</taxon>
        <taxon>Craniata</taxon>
        <taxon>Vertebrata</taxon>
        <taxon>Euteleostomi</taxon>
        <taxon>Actinopterygii</taxon>
        <taxon>Neopterygii</taxon>
        <taxon>Teleostei</taxon>
        <taxon>Neoteleostei</taxon>
        <taxon>Acanthomorphata</taxon>
        <taxon>Ovalentaria</taxon>
        <taxon>Atherinomorphae</taxon>
        <taxon>Cyprinodontiformes</taxon>
        <taxon>Cyprinodontidae</taxon>
        <taxon>Cyprinodon</taxon>
    </lineage>
</organism>
<feature type="chain" id="PRO_5018701205" evidence="2">
    <location>
        <begin position="19"/>
        <end position="260"/>
    </location>
</feature>
<dbReference type="PANTHER" id="PTHR11905">
    <property type="entry name" value="ADAM A DISINTEGRIN AND METALLOPROTEASE DOMAIN"/>
    <property type="match status" value="1"/>
</dbReference>
<dbReference type="GeneTree" id="ENSGT00940000157553"/>